<dbReference type="RefSeq" id="XP_021841667.2">
    <property type="nucleotide sequence ID" value="XM_021985975.2"/>
</dbReference>
<dbReference type="PANTHER" id="PTHR32382">
    <property type="entry name" value="FASCICLIN-LIKE ARABINOGALACTAN PROTEIN"/>
    <property type="match status" value="1"/>
</dbReference>
<dbReference type="GO" id="GO:0098552">
    <property type="term" value="C:side of membrane"/>
    <property type="evidence" value="ECO:0007669"/>
    <property type="project" value="UniProtKB-KW"/>
</dbReference>
<dbReference type="GO" id="GO:0009738">
    <property type="term" value="P:abscisic acid-activated signaling pathway"/>
    <property type="evidence" value="ECO:0000318"/>
    <property type="project" value="GO_Central"/>
</dbReference>
<feature type="domain" description="FAS1" evidence="10">
    <location>
        <begin position="33"/>
        <end position="182"/>
    </location>
</feature>
<evidence type="ECO:0000256" key="6">
    <source>
        <dbReference type="ARBA" id="ARBA00023136"/>
    </source>
</evidence>
<dbReference type="PANTHER" id="PTHR32382:SF0">
    <property type="entry name" value="FASCICLIN-LIKE ARABINOGALACTAN PROTEIN 4"/>
    <property type="match status" value="1"/>
</dbReference>
<feature type="domain" description="FAS1" evidence="10">
    <location>
        <begin position="200"/>
        <end position="345"/>
    </location>
</feature>
<dbReference type="KEGG" id="soe:110781930"/>
<keyword evidence="4" id="KW-0336">GPI-anchor</keyword>
<dbReference type="GO" id="GO:0048354">
    <property type="term" value="P:mucilage biosynthetic process involved in seed coat development"/>
    <property type="evidence" value="ECO:0000318"/>
    <property type="project" value="GO_Central"/>
</dbReference>
<comment type="subcellular location">
    <subcellularLocation>
        <location evidence="1">Cell membrane</location>
        <topology evidence="1">Lipid-anchor</topology>
        <topology evidence="1">GPI-anchor</topology>
    </subcellularLocation>
</comment>
<sequence length="431" mass="46028">MVALPNPPLISHLTLTTLLIYSLLSTFFLPIYTFNITQILSHYPDLSDFTSLLTTAGISDDLNRRTSLTILAVPNSYLRSTANFPAESPSTLADVIRYHILLQYLTFADLRRIQSAGTLVTTLLQTTGRAPDNLGSLNATFNPSNGGVSFHPPNNNSVSCNILSLLKTVPYNLSIFTVDSLLVPYGFDLMASETRPPPPGLNITKALFDGHDFNVAASMLLASGVVQEFEDDEGGAGITLFVPTDEAFANLPPKVQLQALSADRKALVLKFHVLHSYYPLGSLESIVNPVQPTLATEDNGAGSFTLNISRVNGSVAINTGILQAVVIRTVFDQNPVAIFGVSNVLLPKEIFGDSKDVNLRSGGGSLSGPYMGAAQPPFIGPAPESSPGDGYGGPSHLSSPPGFREGNASEGLGRNWSWMMFCIALLCVLIS</sequence>
<reference evidence="12" key="2">
    <citation type="submission" date="2025-08" db="UniProtKB">
        <authorList>
            <consortium name="RefSeq"/>
        </authorList>
    </citation>
    <scope>IDENTIFICATION</scope>
    <source>
        <tissue evidence="12">Leaf</tissue>
    </source>
</reference>
<evidence type="ECO:0000256" key="2">
    <source>
        <dbReference type="ARBA" id="ARBA00007843"/>
    </source>
</evidence>
<evidence type="ECO:0000256" key="4">
    <source>
        <dbReference type="ARBA" id="ARBA00022622"/>
    </source>
</evidence>
<evidence type="ECO:0000313" key="12">
    <source>
        <dbReference type="RefSeq" id="XP_021841667.2"/>
    </source>
</evidence>
<dbReference type="SMART" id="SM00554">
    <property type="entry name" value="FAS1"/>
    <property type="match status" value="2"/>
</dbReference>
<dbReference type="Pfam" id="PF02469">
    <property type="entry name" value="Fasciclin"/>
    <property type="match status" value="2"/>
</dbReference>
<dbReference type="SUPFAM" id="SSF82153">
    <property type="entry name" value="FAS1 domain"/>
    <property type="match status" value="2"/>
</dbReference>
<dbReference type="GO" id="GO:0009825">
    <property type="term" value="P:multidimensional cell growth"/>
    <property type="evidence" value="ECO:0000318"/>
    <property type="project" value="GO_Central"/>
</dbReference>
<comment type="similarity">
    <text evidence="2">Belongs to the fasciclin-like AGP family.</text>
</comment>
<organism evidence="11 12">
    <name type="scientific">Spinacia oleracea</name>
    <name type="common">Spinach</name>
    <dbReference type="NCBI Taxonomy" id="3562"/>
    <lineage>
        <taxon>Eukaryota</taxon>
        <taxon>Viridiplantae</taxon>
        <taxon>Streptophyta</taxon>
        <taxon>Embryophyta</taxon>
        <taxon>Tracheophyta</taxon>
        <taxon>Spermatophyta</taxon>
        <taxon>Magnoliopsida</taxon>
        <taxon>eudicotyledons</taxon>
        <taxon>Gunneridae</taxon>
        <taxon>Pentapetalae</taxon>
        <taxon>Caryophyllales</taxon>
        <taxon>Chenopodiaceae</taxon>
        <taxon>Chenopodioideae</taxon>
        <taxon>Anserineae</taxon>
        <taxon>Spinacia</taxon>
    </lineage>
</organism>
<evidence type="ECO:0000256" key="1">
    <source>
        <dbReference type="ARBA" id="ARBA00004609"/>
    </source>
</evidence>
<evidence type="ECO:0000256" key="3">
    <source>
        <dbReference type="ARBA" id="ARBA00022475"/>
    </source>
</evidence>
<evidence type="ECO:0000256" key="8">
    <source>
        <dbReference type="SAM" id="MobiDB-lite"/>
    </source>
</evidence>
<gene>
    <name evidence="12" type="primary">LOC110781930</name>
</gene>
<keyword evidence="11" id="KW-1185">Reference proteome</keyword>
<keyword evidence="5" id="KW-0732">Signal</keyword>
<accession>A0A9R0I385</accession>
<keyword evidence="4" id="KW-0325">Glycoprotein</keyword>
<evidence type="ECO:0000256" key="7">
    <source>
        <dbReference type="ARBA" id="ARBA00023288"/>
    </source>
</evidence>
<keyword evidence="9" id="KW-1133">Transmembrane helix</keyword>
<dbReference type="GeneID" id="110781930"/>
<keyword evidence="6 9" id="KW-0472">Membrane</keyword>
<dbReference type="Gene3D" id="2.30.180.10">
    <property type="entry name" value="FAS1 domain"/>
    <property type="match status" value="2"/>
</dbReference>
<dbReference type="GO" id="GO:0005886">
    <property type="term" value="C:plasma membrane"/>
    <property type="evidence" value="ECO:0000318"/>
    <property type="project" value="GO_Central"/>
</dbReference>
<keyword evidence="3" id="KW-1003">Cell membrane</keyword>
<name>A0A9R0I385_SPIOL</name>
<protein>
    <submittedName>
        <fullName evidence="12">Fasciclin-like arabinogalactan protein 4</fullName>
    </submittedName>
</protein>
<dbReference type="Proteomes" id="UP000813463">
    <property type="component" value="Chromosome 6"/>
</dbReference>
<dbReference type="InterPro" id="IPR000782">
    <property type="entry name" value="FAS1_domain"/>
</dbReference>
<evidence type="ECO:0000256" key="5">
    <source>
        <dbReference type="ARBA" id="ARBA00022729"/>
    </source>
</evidence>
<feature type="transmembrane region" description="Helical" evidence="9">
    <location>
        <begin position="12"/>
        <end position="32"/>
    </location>
</feature>
<evidence type="ECO:0000256" key="9">
    <source>
        <dbReference type="SAM" id="Phobius"/>
    </source>
</evidence>
<dbReference type="InterPro" id="IPR033254">
    <property type="entry name" value="Plant_FLA"/>
</dbReference>
<dbReference type="AlphaFoldDB" id="A0A9R0I385"/>
<keyword evidence="9" id="KW-0812">Transmembrane</keyword>
<evidence type="ECO:0000259" key="10">
    <source>
        <dbReference type="PROSITE" id="PS50213"/>
    </source>
</evidence>
<reference evidence="11" key="1">
    <citation type="journal article" date="2021" name="Nat. Commun.">
        <title>Genomic analyses provide insights into spinach domestication and the genetic basis of agronomic traits.</title>
        <authorList>
            <person name="Cai X."/>
            <person name="Sun X."/>
            <person name="Xu C."/>
            <person name="Sun H."/>
            <person name="Wang X."/>
            <person name="Ge C."/>
            <person name="Zhang Z."/>
            <person name="Wang Q."/>
            <person name="Fei Z."/>
            <person name="Jiao C."/>
            <person name="Wang Q."/>
        </authorList>
    </citation>
    <scope>NUCLEOTIDE SEQUENCE [LARGE SCALE GENOMIC DNA]</scope>
    <source>
        <strain evidence="11">cv. Varoflay</strain>
    </source>
</reference>
<dbReference type="PROSITE" id="PS50213">
    <property type="entry name" value="FAS1"/>
    <property type="match status" value="2"/>
</dbReference>
<dbReference type="InterPro" id="IPR036378">
    <property type="entry name" value="FAS1_dom_sf"/>
</dbReference>
<feature type="region of interest" description="Disordered" evidence="8">
    <location>
        <begin position="377"/>
        <end position="404"/>
    </location>
</feature>
<keyword evidence="7" id="KW-0449">Lipoprotein</keyword>
<evidence type="ECO:0000313" key="11">
    <source>
        <dbReference type="Proteomes" id="UP000813463"/>
    </source>
</evidence>
<proteinExistence type="inferred from homology"/>